<dbReference type="EMBL" id="BTPU01000046">
    <property type="protein sequence ID" value="GMQ63586.1"/>
    <property type="molecule type" value="Genomic_DNA"/>
</dbReference>
<organism evidence="1 2">
    <name type="scientific">Vallitalea maricola</name>
    <dbReference type="NCBI Taxonomy" id="3074433"/>
    <lineage>
        <taxon>Bacteria</taxon>
        <taxon>Bacillati</taxon>
        <taxon>Bacillota</taxon>
        <taxon>Clostridia</taxon>
        <taxon>Lachnospirales</taxon>
        <taxon>Vallitaleaceae</taxon>
        <taxon>Vallitalea</taxon>
    </lineage>
</organism>
<dbReference type="Proteomes" id="UP001374599">
    <property type="component" value="Unassembled WGS sequence"/>
</dbReference>
<comment type="caution">
    <text evidence="1">The sequence shown here is derived from an EMBL/GenBank/DDBJ whole genome shotgun (WGS) entry which is preliminary data.</text>
</comment>
<accession>A0ACB5ULE1</accession>
<proteinExistence type="predicted"/>
<evidence type="ECO:0000313" key="2">
    <source>
        <dbReference type="Proteomes" id="UP001374599"/>
    </source>
</evidence>
<sequence>MIMKKKTSRTLQAERTKSHILDEALKLMKYKNFDDISIQEICENSGISTGAFYHHFGSKSGIVVAAYTRTDEFFQDEVIKKIDSSNIKNAIIGYLCEQGLYAKNMGVDIIRNIYKAQMDNASAFFLSAERGLPKGLHQLVEKGLDNGELCSDKTADQITEELLIISRGILYNWAISFGEYDIAKKTFSIIDAYLQSI</sequence>
<keyword evidence="2" id="KW-1185">Reference proteome</keyword>
<protein>
    <submittedName>
        <fullName evidence="1">Uncharacterized protein</fullName>
    </submittedName>
</protein>
<gene>
    <name evidence="1" type="ORF">AN2V17_28200</name>
</gene>
<evidence type="ECO:0000313" key="1">
    <source>
        <dbReference type="EMBL" id="GMQ63586.1"/>
    </source>
</evidence>
<name>A0ACB5ULE1_9FIRM</name>
<reference evidence="1" key="1">
    <citation type="submission" date="2023-09" db="EMBL/GenBank/DDBJ databases">
        <title>Vallitalea sediminicola and Vallitalea maricola sp. nov., anaerobic bacteria isolated from marine sediment.</title>
        <authorList>
            <person name="Hirano S."/>
            <person name="Maeda A."/>
            <person name="Terahara T."/>
            <person name="Mori K."/>
            <person name="Hamada M."/>
            <person name="Matsumoto R."/>
            <person name="Kobayashi T."/>
        </authorList>
    </citation>
    <scope>NUCLEOTIDE SEQUENCE</scope>
    <source>
        <strain evidence="1">AN17-2</strain>
    </source>
</reference>